<comment type="caution">
    <text evidence="2">The sequence shown here is derived from an EMBL/GenBank/DDBJ whole genome shotgun (WGS) entry which is preliminary data.</text>
</comment>
<name>A0AAP0F3Z0_9MAGN</name>
<gene>
    <name evidence="2" type="ORF">Scep_024538</name>
</gene>
<protein>
    <submittedName>
        <fullName evidence="2">Uncharacterized protein</fullName>
    </submittedName>
</protein>
<reference evidence="2 3" key="1">
    <citation type="submission" date="2024-01" db="EMBL/GenBank/DDBJ databases">
        <title>Genome assemblies of Stephania.</title>
        <authorList>
            <person name="Yang L."/>
        </authorList>
    </citation>
    <scope>NUCLEOTIDE SEQUENCE [LARGE SCALE GENOMIC DNA]</scope>
    <source>
        <strain evidence="2">JXDWG</strain>
        <tissue evidence="2">Leaf</tissue>
    </source>
</reference>
<feature type="region of interest" description="Disordered" evidence="1">
    <location>
        <begin position="1"/>
        <end position="28"/>
    </location>
</feature>
<dbReference type="AlphaFoldDB" id="A0AAP0F3Z0"/>
<dbReference type="EMBL" id="JBBNAG010000010">
    <property type="protein sequence ID" value="KAK9101108.1"/>
    <property type="molecule type" value="Genomic_DNA"/>
</dbReference>
<accession>A0AAP0F3Z0</accession>
<organism evidence="2 3">
    <name type="scientific">Stephania cephalantha</name>
    <dbReference type="NCBI Taxonomy" id="152367"/>
    <lineage>
        <taxon>Eukaryota</taxon>
        <taxon>Viridiplantae</taxon>
        <taxon>Streptophyta</taxon>
        <taxon>Embryophyta</taxon>
        <taxon>Tracheophyta</taxon>
        <taxon>Spermatophyta</taxon>
        <taxon>Magnoliopsida</taxon>
        <taxon>Ranunculales</taxon>
        <taxon>Menispermaceae</taxon>
        <taxon>Menispermoideae</taxon>
        <taxon>Cissampelideae</taxon>
        <taxon>Stephania</taxon>
    </lineage>
</organism>
<evidence type="ECO:0000256" key="1">
    <source>
        <dbReference type="SAM" id="MobiDB-lite"/>
    </source>
</evidence>
<evidence type="ECO:0000313" key="2">
    <source>
        <dbReference type="EMBL" id="KAK9101108.1"/>
    </source>
</evidence>
<sequence length="288" mass="32252">MEPSHPFLQGPFGESWMHDGTKSPGPFEEPKEYYDCSLVASTDKSQGQDESFIDMCNRDGDKDDVLVFARQFALDPERARIGNKIHGESSVYLMDYVFECQWKSSSIYDTQFSSHEGSSILQHVCENKPLDELLSNSVYVFDRMAQLRESCSLSGVIATSALLDCISFDEQAQGQRGIGDDYLEVVELARVLVRQLLRGGFGGGVHGDGERRGLPCRVHGSVAAFDNSSSVESVVGPLSSKEKEPVLGDFLLATLRKIRNFSIVVRFEYSWSLWKARHEYLQVPSWLS</sequence>
<keyword evidence="3" id="KW-1185">Reference proteome</keyword>
<dbReference type="Proteomes" id="UP001419268">
    <property type="component" value="Unassembled WGS sequence"/>
</dbReference>
<proteinExistence type="predicted"/>
<evidence type="ECO:0000313" key="3">
    <source>
        <dbReference type="Proteomes" id="UP001419268"/>
    </source>
</evidence>